<feature type="transmembrane region" description="Helical" evidence="1">
    <location>
        <begin position="29"/>
        <end position="48"/>
    </location>
</feature>
<dbReference type="SMART" id="SM00065">
    <property type="entry name" value="GAF"/>
    <property type="match status" value="1"/>
</dbReference>
<sequence length="344" mass="39831">MNDQDHIHNHEELNGDVPQTQKYPWYKWLLCYSTALLVSLFILHLVVAPGISEILSYLTEGEFSKKEIIGYIGGTFLVLYMGKYFGDSWRANELQEIGTAVTNFRNPFYDPNFEKGPFRLQAKYNELLTQFNVQRSLLQKAMEQNNEYVDLLQRTESKLRVQLRHHDNANRIIDSLIYLTKINHDDIINRMLKDTLEECITVLHRDLSDKSISLFEVVGEKLKIREYVRIGAESAYKRSFAKGEGFAGYVWKKSEPIIKNNIDYEEDEMFKGGNKPNHEFYSIMGLPLVVDEQTYGVLCLQSESKEGFGEEDLKAVQFYANICTYLLLCDKMGIIGVRKGDDIQ</sequence>
<dbReference type="Gene3D" id="3.30.450.40">
    <property type="match status" value="1"/>
</dbReference>
<organism evidence="3 4">
    <name type="scientific">Anoxybacillus ayderensis</name>
    <dbReference type="NCBI Taxonomy" id="265546"/>
    <lineage>
        <taxon>Bacteria</taxon>
        <taxon>Bacillati</taxon>
        <taxon>Bacillota</taxon>
        <taxon>Bacilli</taxon>
        <taxon>Bacillales</taxon>
        <taxon>Anoxybacillaceae</taxon>
        <taxon>Anoxybacillus</taxon>
    </lineage>
</organism>
<dbReference type="PATRIC" id="fig|265546.4.peg.1762"/>
<keyword evidence="1" id="KW-1133">Transmembrane helix</keyword>
<keyword evidence="1" id="KW-0472">Membrane</keyword>
<dbReference type="Pfam" id="PF13185">
    <property type="entry name" value="GAF_2"/>
    <property type="match status" value="1"/>
</dbReference>
<evidence type="ECO:0000313" key="3">
    <source>
        <dbReference type="EMBL" id="KIP21040.1"/>
    </source>
</evidence>
<dbReference type="InterPro" id="IPR029016">
    <property type="entry name" value="GAF-like_dom_sf"/>
</dbReference>
<dbReference type="EMBL" id="JXTG01000008">
    <property type="protein sequence ID" value="KIP21040.1"/>
    <property type="molecule type" value="Genomic_DNA"/>
</dbReference>
<dbReference type="Proteomes" id="UP000032047">
    <property type="component" value="Unassembled WGS sequence"/>
</dbReference>
<protein>
    <submittedName>
        <fullName evidence="3">Signal transduction protein</fullName>
    </submittedName>
</protein>
<proteinExistence type="predicted"/>
<keyword evidence="1" id="KW-0812">Transmembrane</keyword>
<evidence type="ECO:0000256" key="1">
    <source>
        <dbReference type="SAM" id="Phobius"/>
    </source>
</evidence>
<dbReference type="AlphaFoldDB" id="A0A0D0G6M3"/>
<dbReference type="RefSeq" id="WP_042535280.1">
    <property type="nucleotide sequence ID" value="NZ_JXTG01000008.1"/>
</dbReference>
<comment type="caution">
    <text evidence="3">The sequence shown here is derived from an EMBL/GenBank/DDBJ whole genome shotgun (WGS) entry which is preliminary data.</text>
</comment>
<keyword evidence="4" id="KW-1185">Reference proteome</keyword>
<dbReference type="SUPFAM" id="SSF55781">
    <property type="entry name" value="GAF domain-like"/>
    <property type="match status" value="1"/>
</dbReference>
<evidence type="ECO:0000313" key="4">
    <source>
        <dbReference type="Proteomes" id="UP000032047"/>
    </source>
</evidence>
<gene>
    <name evidence="3" type="ORF">JV16_01765</name>
</gene>
<feature type="domain" description="GAF" evidence="2">
    <location>
        <begin position="191"/>
        <end position="336"/>
    </location>
</feature>
<name>A0A0D0G6M3_9BACL</name>
<reference evidence="3 4" key="1">
    <citation type="submission" date="2015-01" db="EMBL/GenBank/DDBJ databases">
        <title>Genome sequence of Anoxybacillus ayderensis strain AB04.</title>
        <authorList>
            <person name="Belduz A.O."/>
            <person name="Canakci S."/>
            <person name="Chan K.-G."/>
            <person name="Kahar U.M."/>
            <person name="Yaakob A.S."/>
            <person name="Chan C.S."/>
            <person name="Goh K.M."/>
        </authorList>
    </citation>
    <scope>NUCLEOTIDE SEQUENCE [LARGE SCALE GENOMIC DNA]</scope>
    <source>
        <strain evidence="3 4">AB04</strain>
    </source>
</reference>
<dbReference type="InterPro" id="IPR003018">
    <property type="entry name" value="GAF"/>
</dbReference>
<accession>A0A0D0G6M3</accession>
<evidence type="ECO:0000259" key="2">
    <source>
        <dbReference type="SMART" id="SM00065"/>
    </source>
</evidence>